<feature type="region of interest" description="Disordered" evidence="7">
    <location>
        <begin position="110"/>
        <end position="142"/>
    </location>
</feature>
<evidence type="ECO:0000256" key="2">
    <source>
        <dbReference type="ARBA" id="ARBA00022723"/>
    </source>
</evidence>
<keyword evidence="3" id="KW-0863">Zinc-finger</keyword>
<feature type="region of interest" description="Disordered" evidence="7">
    <location>
        <begin position="302"/>
        <end position="335"/>
    </location>
</feature>
<organism evidence="9 10">
    <name type="scientific">Chlamydomonas incerta</name>
    <dbReference type="NCBI Taxonomy" id="51695"/>
    <lineage>
        <taxon>Eukaryota</taxon>
        <taxon>Viridiplantae</taxon>
        <taxon>Chlorophyta</taxon>
        <taxon>core chlorophytes</taxon>
        <taxon>Chlorophyceae</taxon>
        <taxon>CS clade</taxon>
        <taxon>Chlamydomonadales</taxon>
        <taxon>Chlamydomonadaceae</taxon>
        <taxon>Chlamydomonas</taxon>
    </lineage>
</organism>
<feature type="compositionally biased region" description="Basic residues" evidence="7">
    <location>
        <begin position="727"/>
        <end position="737"/>
    </location>
</feature>
<dbReference type="InterPro" id="IPR019135">
    <property type="entry name" value="Polycomb_protein_VEFS-Box"/>
</dbReference>
<feature type="region of interest" description="Disordered" evidence="7">
    <location>
        <begin position="693"/>
        <end position="788"/>
    </location>
</feature>
<keyword evidence="2" id="KW-0479">Metal-binding</keyword>
<feature type="region of interest" description="Disordered" evidence="7">
    <location>
        <begin position="215"/>
        <end position="262"/>
    </location>
</feature>
<name>A0A835VZ42_CHLIN</name>
<reference evidence="9" key="1">
    <citation type="journal article" date="2020" name="bioRxiv">
        <title>Comparative genomics of Chlamydomonas.</title>
        <authorList>
            <person name="Craig R.J."/>
            <person name="Hasan A.R."/>
            <person name="Ness R.W."/>
            <person name="Keightley P.D."/>
        </authorList>
    </citation>
    <scope>NUCLEOTIDE SEQUENCE</scope>
    <source>
        <strain evidence="9">SAG 7.73</strain>
    </source>
</reference>
<comment type="similarity">
    <text evidence="1">Belongs to the VEFS (VRN2-EMF2-FIS2-SU(Z)12) family.</text>
</comment>
<evidence type="ECO:0000256" key="3">
    <source>
        <dbReference type="ARBA" id="ARBA00022771"/>
    </source>
</evidence>
<evidence type="ECO:0000256" key="1">
    <source>
        <dbReference type="ARBA" id="ARBA00007416"/>
    </source>
</evidence>
<gene>
    <name evidence="9" type="ORF">HXX76_008323</name>
</gene>
<evidence type="ECO:0000256" key="4">
    <source>
        <dbReference type="ARBA" id="ARBA00022833"/>
    </source>
</evidence>
<feature type="compositionally biased region" description="Low complexity" evidence="7">
    <location>
        <begin position="740"/>
        <end position="757"/>
    </location>
</feature>
<protein>
    <recommendedName>
        <fullName evidence="8">Polycomb protein VEFS-Box domain-containing protein</fullName>
    </recommendedName>
</protein>
<proteinExistence type="inferred from homology"/>
<feature type="compositionally biased region" description="Gly residues" evidence="7">
    <location>
        <begin position="1044"/>
        <end position="1054"/>
    </location>
</feature>
<dbReference type="GO" id="GO:0031490">
    <property type="term" value="F:chromatin DNA binding"/>
    <property type="evidence" value="ECO:0007669"/>
    <property type="project" value="TreeGrafter"/>
</dbReference>
<sequence>MVKEAGPDDVSVSLKRLHLFTHPSLLYGVIDKTRPARFLQRNLSYALSKKHVVQATGSELRVRLDGVAVTGKGVPQQVTLLVVLAEAASTGRDFKPVRAAAVALDTGVAQPGTDSDVGGPGAQQETGGAGKGSTPRTVCLPLPKRPLTRPVLLLLASDHHPQLQGLQPEPAAPRLMNTDLRPTSRRNGKLLGLLSDPCIAWAALQPLDGVLGAGGSSGAAEGAATAAAAETAGSGSADEDEDEEGGGEAGEGGRKRRRQGAGAVGALQLQRCRLTRSTCSVSGGAGRTLTTHLLNIDRGLEAAGQQAEDRTRATRNARSSKDGGAAAAPALPPPADGQAAVLESFAVSVQELRTAVRPPAAAAAAGGAAAATAAAAQDSPEADEGSVVEFRYVFDDASWAAAAAAAEAGLADSDPAPTAGGAARGMGAAAAAAVAANAAGSGAASAGGASARADWMQQQLANVAAKEAAAKEAAAQAAQEAAATDAEQHLGRKKGGRGPAAKQGKEPKPGAAGAAAFAFKERFFSEEVVVGPGGACRCLMCPVVCAGFQGLAVHLPASHGLYRYTCTRAAPQPAGKAEGGGSSKRGGGAAKGPSNGSDGGAGSAAPAKERRHVVEVRLPAETVDFARRDLKAPLEDAIVLATPPPPSPGQDQPPAVAPAAQRVSWRYVRRAGMRSPVPMRGILSRQVAARLGIPDSRSGSDSEDGSDSQHSDEDVVILEEEEVAAGKKARGKEKPGRKGAAAAKQQDSAQAQAQAQQSEPRGRQAARKVAGPSAAAGAKAGAAASEEDGATAATELVQVTVEALRRTIAGDALKAAAASGGADAADAAVVGAAAAAEPQLQLQQRRSGGGAAGAAAAAAKHPSAQVLPPSALAPGIHPPGRRYFHCRSAVPGSAAEMFGPYDSDDDTDDEEWEAAFDRHMTTSTTRMHTPLSDSERDFFKLWSAFARRRPLYADFITRKRCLQFAREHGRQLRADPGLRAALAVHLLLLREMNLVDPRLMARCLQVADGSIAPTPEEDERFLAMRISGPGSRAAAAAAAAATSSGGGAAAPGGGDLEDDDDRHPPGAGNGAGARRGGGGGGPGGGGGGAGPDAGSGSGDDDDDGGEGTADGDDEDEDAEDDAMEDAEAVAEATRGHKRSDSHRSAAPRGQQPGPRQRRGGGGGAQHSSGRSGASGDSAPPEGQGRKALAAVARGAAAAAAAAAAAPAGVAAAAVDGASVEAESPASMEGVEGPARRGSRDGGAKKEQPQPSKKPQAQQQQQSLAEEVAAGPAALAWSQGKRTKSVAAAPPLPPRPQGLHGLQGRHAAIPAAGKVGAAAAEGSGVAAATAAGGKENAGAAGAGRR</sequence>
<keyword evidence="6" id="KW-0804">Transcription</keyword>
<feature type="region of interest" description="Disordered" evidence="7">
    <location>
        <begin position="571"/>
        <end position="613"/>
    </location>
</feature>
<evidence type="ECO:0000313" key="9">
    <source>
        <dbReference type="EMBL" id="KAG2433255.1"/>
    </source>
</evidence>
<evidence type="ECO:0000313" key="10">
    <source>
        <dbReference type="Proteomes" id="UP000650467"/>
    </source>
</evidence>
<evidence type="ECO:0000256" key="6">
    <source>
        <dbReference type="ARBA" id="ARBA00023163"/>
    </source>
</evidence>
<feature type="compositionally biased region" description="Low complexity" evidence="7">
    <location>
        <begin position="1165"/>
        <end position="1178"/>
    </location>
</feature>
<feature type="compositionally biased region" description="Gly residues" evidence="7">
    <location>
        <begin position="1067"/>
        <end position="1097"/>
    </location>
</feature>
<feature type="compositionally biased region" description="Acidic residues" evidence="7">
    <location>
        <begin position="1098"/>
        <end position="1128"/>
    </location>
</feature>
<dbReference type="OrthoDB" id="548654at2759"/>
<feature type="compositionally biased region" description="Low complexity" evidence="7">
    <location>
        <begin position="649"/>
        <end position="658"/>
    </location>
</feature>
<evidence type="ECO:0000256" key="5">
    <source>
        <dbReference type="ARBA" id="ARBA00023015"/>
    </source>
</evidence>
<dbReference type="EMBL" id="JAEHOC010000019">
    <property type="protein sequence ID" value="KAG2433255.1"/>
    <property type="molecule type" value="Genomic_DNA"/>
</dbReference>
<comment type="caution">
    <text evidence="9">The sequence shown here is derived from an EMBL/GenBank/DDBJ whole genome shotgun (WGS) entry which is preliminary data.</text>
</comment>
<dbReference type="Pfam" id="PF09733">
    <property type="entry name" value="VEFS-Box"/>
    <property type="match status" value="1"/>
</dbReference>
<dbReference type="Proteomes" id="UP000650467">
    <property type="component" value="Unassembled WGS sequence"/>
</dbReference>
<evidence type="ECO:0000259" key="8">
    <source>
        <dbReference type="Pfam" id="PF09733"/>
    </source>
</evidence>
<feature type="compositionally biased region" description="Low complexity" evidence="7">
    <location>
        <begin position="767"/>
        <end position="788"/>
    </location>
</feature>
<feature type="compositionally biased region" description="Gly residues" evidence="7">
    <location>
        <begin position="577"/>
        <end position="590"/>
    </location>
</feature>
<feature type="region of interest" description="Disordered" evidence="7">
    <location>
        <begin position="476"/>
        <end position="510"/>
    </location>
</feature>
<feature type="compositionally biased region" description="Basic and acidic residues" evidence="7">
    <location>
        <begin position="1233"/>
        <end position="1247"/>
    </location>
</feature>
<feature type="region of interest" description="Disordered" evidence="7">
    <location>
        <begin position="639"/>
        <end position="658"/>
    </location>
</feature>
<dbReference type="GO" id="GO:0008270">
    <property type="term" value="F:zinc ion binding"/>
    <property type="evidence" value="ECO:0007669"/>
    <property type="project" value="UniProtKB-KW"/>
</dbReference>
<feature type="compositionally biased region" description="Low complexity" evidence="7">
    <location>
        <begin position="1248"/>
        <end position="1275"/>
    </location>
</feature>
<feature type="domain" description="Polycomb protein VEFS-Box" evidence="8">
    <location>
        <begin position="880"/>
        <end position="998"/>
    </location>
</feature>
<dbReference type="CDD" id="cd21553">
    <property type="entry name" value="VEFS-box_EMF2-like"/>
    <property type="match status" value="1"/>
</dbReference>
<keyword evidence="4" id="KW-0862">Zinc</keyword>
<dbReference type="PANTHER" id="PTHR22597">
    <property type="entry name" value="POLYCOMB GROUP PROTEIN"/>
    <property type="match status" value="1"/>
</dbReference>
<feature type="compositionally biased region" description="Acidic residues" evidence="7">
    <location>
        <begin position="714"/>
        <end position="723"/>
    </location>
</feature>
<feature type="region of interest" description="Disordered" evidence="7">
    <location>
        <begin position="1313"/>
        <end position="1344"/>
    </location>
</feature>
<dbReference type="GO" id="GO:0005634">
    <property type="term" value="C:nucleus"/>
    <property type="evidence" value="ECO:0007669"/>
    <property type="project" value="TreeGrafter"/>
</dbReference>
<feature type="compositionally biased region" description="Low complexity" evidence="7">
    <location>
        <begin position="1313"/>
        <end position="1338"/>
    </location>
</feature>
<feature type="region of interest" description="Disordered" evidence="7">
    <location>
        <begin position="1037"/>
        <end position="1301"/>
    </location>
</feature>
<keyword evidence="5" id="KW-0805">Transcription regulation</keyword>
<accession>A0A835VZ42</accession>
<keyword evidence="10" id="KW-1185">Reference proteome</keyword>
<dbReference type="PANTHER" id="PTHR22597:SF0">
    <property type="entry name" value="POLYCOMB PROTEIN SUZ12"/>
    <property type="match status" value="1"/>
</dbReference>
<feature type="compositionally biased region" description="Acidic residues" evidence="7">
    <location>
        <begin position="237"/>
        <end position="246"/>
    </location>
</feature>
<evidence type="ECO:0000256" key="7">
    <source>
        <dbReference type="SAM" id="MobiDB-lite"/>
    </source>
</evidence>
<feature type="compositionally biased region" description="Low complexity" evidence="7">
    <location>
        <begin position="1187"/>
        <end position="1221"/>
    </location>
</feature>
<feature type="compositionally biased region" description="Low complexity" evidence="7">
    <location>
        <begin position="218"/>
        <end position="236"/>
    </location>
</feature>